<proteinExistence type="inferred from homology"/>
<gene>
    <name evidence="4" type="ORF">KVP70_00580</name>
    <name evidence="5" type="ORF">L1274_000464</name>
</gene>
<evidence type="ECO:0000256" key="2">
    <source>
        <dbReference type="ARBA" id="ARBA00008520"/>
    </source>
</evidence>
<protein>
    <submittedName>
        <fullName evidence="4">Extracellular solute-binding protein</fullName>
    </submittedName>
    <submittedName>
        <fullName evidence="5">Multiple sugar transport system substrate-binding protein</fullName>
    </submittedName>
</protein>
<name>A0AA41H2Y8_9BURK</name>
<sequence>MRLISLAAALALLMAAAQAATPAPAVAPVEISFARFFGSCEADYGKSTDPANATGECGIITALVNKFNATNREQIVVRTQVVEHGSYYSQLGARIVGRDVPAVAILHSSALNDFVKRGLVAPLDDEFRGAGIAVADFTPQAETAVTVDGHHYALPFDTHSWLWHLNLNLMRRAGLLTKDGKPVLPQSPQQLLEQARRLKAATGKPYFIWMTDNDPSFFPRTMLSLIRQQGGTLFPKDDFHIDLHSTAVRSAVQLLKTMYEEGLTTRGNDYGAALQNFAAGEGAVMVNGTWIIGDMLRQAARPGGATTGGYTAVPFPRLYGNNAVWADNHIMVLLKGGTSDARSRHAVITFLKFLYDEGGVWARTGQLPTRRSVIDSATFRQLPLRSEIATISRDGVALPIEVARQAIVSKTLGDAMTAAIAYGADIDQAMSHAETNINRMLERDAQFKGGAAPTP</sequence>
<dbReference type="InterPro" id="IPR050490">
    <property type="entry name" value="Bact_solute-bd_prot1"/>
</dbReference>
<dbReference type="Proteomes" id="UP001162889">
    <property type="component" value="Unassembled WGS sequence"/>
</dbReference>
<evidence type="ECO:0000313" key="6">
    <source>
        <dbReference type="Proteomes" id="UP001155901"/>
    </source>
</evidence>
<dbReference type="PANTHER" id="PTHR43649:SF12">
    <property type="entry name" value="DIACETYLCHITOBIOSE BINDING PROTEIN DASA"/>
    <property type="match status" value="1"/>
</dbReference>
<dbReference type="RefSeq" id="WP_217940083.1">
    <property type="nucleotide sequence ID" value="NZ_JAHTGR010000001.1"/>
</dbReference>
<dbReference type="GO" id="GO:0042597">
    <property type="term" value="C:periplasmic space"/>
    <property type="evidence" value="ECO:0007669"/>
    <property type="project" value="UniProtKB-SubCell"/>
</dbReference>
<keyword evidence="5" id="KW-0813">Transport</keyword>
<evidence type="ECO:0000256" key="3">
    <source>
        <dbReference type="SAM" id="SignalP"/>
    </source>
</evidence>
<feature type="signal peptide" evidence="3">
    <location>
        <begin position="1"/>
        <end position="19"/>
    </location>
</feature>
<evidence type="ECO:0000313" key="5">
    <source>
        <dbReference type="EMBL" id="MCP2006776.1"/>
    </source>
</evidence>
<keyword evidence="7" id="KW-1185">Reference proteome</keyword>
<dbReference type="InterPro" id="IPR006059">
    <property type="entry name" value="SBP"/>
</dbReference>
<dbReference type="EMBL" id="JALJZU010000001">
    <property type="protein sequence ID" value="MCP2006776.1"/>
    <property type="molecule type" value="Genomic_DNA"/>
</dbReference>
<dbReference type="PANTHER" id="PTHR43649">
    <property type="entry name" value="ARABINOSE-BINDING PROTEIN-RELATED"/>
    <property type="match status" value="1"/>
</dbReference>
<accession>A0AA41H2Y8</accession>
<dbReference type="Proteomes" id="UP001155901">
    <property type="component" value="Unassembled WGS sequence"/>
</dbReference>
<feature type="chain" id="PRO_5041273593" evidence="3">
    <location>
        <begin position="20"/>
        <end position="455"/>
    </location>
</feature>
<comment type="subcellular location">
    <subcellularLocation>
        <location evidence="1">Periplasm</location>
    </subcellularLocation>
</comment>
<dbReference type="Pfam" id="PF01547">
    <property type="entry name" value="SBP_bac_1"/>
    <property type="match status" value="1"/>
</dbReference>
<organism evidence="4 6">
    <name type="scientific">Duganella violaceipulchra</name>
    <dbReference type="NCBI Taxonomy" id="2849652"/>
    <lineage>
        <taxon>Bacteria</taxon>
        <taxon>Pseudomonadati</taxon>
        <taxon>Pseudomonadota</taxon>
        <taxon>Betaproteobacteria</taxon>
        <taxon>Burkholderiales</taxon>
        <taxon>Oxalobacteraceae</taxon>
        <taxon>Telluria group</taxon>
        <taxon>Duganella</taxon>
    </lineage>
</organism>
<dbReference type="AlphaFoldDB" id="A0AA41H2Y8"/>
<comment type="similarity">
    <text evidence="2">Belongs to the bacterial solute-binding protein 1 family.</text>
</comment>
<reference evidence="4" key="1">
    <citation type="submission" date="2021-07" db="EMBL/GenBank/DDBJ databases">
        <title>Characterization of violacein-producing bacteria and related species.</title>
        <authorList>
            <person name="Wilson H.S."/>
            <person name="De Leon M.E."/>
        </authorList>
    </citation>
    <scope>NUCLEOTIDE SEQUENCE</scope>
    <source>
        <strain evidence="4">HSC-15S17</strain>
    </source>
</reference>
<keyword evidence="3" id="KW-0732">Signal</keyword>
<evidence type="ECO:0000256" key="1">
    <source>
        <dbReference type="ARBA" id="ARBA00004418"/>
    </source>
</evidence>
<reference evidence="5" key="2">
    <citation type="submission" date="2022-03" db="EMBL/GenBank/DDBJ databases">
        <title>Genome Encyclopedia of Bacteria and Archaea VI: Functional Genomics of Type Strains.</title>
        <authorList>
            <person name="Whitman W."/>
        </authorList>
    </citation>
    <scope>NUCLEOTIDE SEQUENCE</scope>
    <source>
        <strain evidence="5">HSC-15S17</strain>
    </source>
</reference>
<evidence type="ECO:0000313" key="4">
    <source>
        <dbReference type="EMBL" id="MBV6319413.1"/>
    </source>
</evidence>
<keyword evidence="5" id="KW-0762">Sugar transport</keyword>
<evidence type="ECO:0000313" key="7">
    <source>
        <dbReference type="Proteomes" id="UP001162889"/>
    </source>
</evidence>
<dbReference type="EMBL" id="JAHTGR010000001">
    <property type="protein sequence ID" value="MBV6319413.1"/>
    <property type="molecule type" value="Genomic_DNA"/>
</dbReference>
<comment type="caution">
    <text evidence="4">The sequence shown here is derived from an EMBL/GenBank/DDBJ whole genome shotgun (WGS) entry which is preliminary data.</text>
</comment>